<evidence type="ECO:0000259" key="3">
    <source>
        <dbReference type="Pfam" id="PF16378"/>
    </source>
</evidence>
<evidence type="ECO:0000256" key="2">
    <source>
        <dbReference type="SAM" id="SignalP"/>
    </source>
</evidence>
<sequence>MNYFKSILLTAFALFALASCDTDDLRDDVDNLKDRVSSLEAQVNLLNDNMTAIKRLLEGGQSITNVNEVSGTYTLTLSDGSTIKLTQGSEGTVKIPEITVNTDGQWEVEGVVLTQNGTPVQAVGTPGTDGITPKFQITKDGSFWQVSYDDGATWEYVKNEKGEKVSAVSSGEGGSTDTFFESAKVEGDFFVIKLTSESEPISIPIVKDVICKIVEPTKGFKNGVWEIGYGKTATTEIEIKGENIIANGPAGWTVSVSIDKSTNKATLSVTAPANAATFTRATADNSCEVTVQANTNASWAVAKIQVKAIEIIDSYYELYNSGGIIEINGIKIQKDGTNGYGEATLLTSESESKEITKEGIYFVKSDIEVTYTAKSSIKSLILIGDNSTQKSKCVLNNPISINGQDNIQELVVINMDIDGGNLDNYISAIVGTLKNIIFINNNIFINEGRNLINCTLADKDNVTNQILLSQNRIKIKANTNWKATRILSFTVKPTNNNITFTDNIVYAAATTETNATNGCVLFASGKDLPNNITISNNTFINFISNSQPLVIGILNGNIHYSNLLFYYNYANNDSKAHPATLLNAGGGNGICAFDKIIRYDKSDNDTYKTTLKLFSGTVPNSYSGDNVFIPNERQNPFDDGIFDLDKGIFIPSAEYAQYGASIN</sequence>
<accession>K5DDA6</accession>
<dbReference type="OrthoDB" id="1050160at2"/>
<dbReference type="HOGENOM" id="CLU_027189_0_0_10"/>
<evidence type="ECO:0000313" key="4">
    <source>
        <dbReference type="EMBL" id="EKJ90963.1"/>
    </source>
</evidence>
<protein>
    <recommendedName>
        <fullName evidence="3">DUF4988 domain-containing protein</fullName>
    </recommendedName>
</protein>
<organism evidence="4 5">
    <name type="scientific">Bacteroides finegoldii CL09T03C10</name>
    <dbReference type="NCBI Taxonomy" id="997888"/>
    <lineage>
        <taxon>Bacteria</taxon>
        <taxon>Pseudomonadati</taxon>
        <taxon>Bacteroidota</taxon>
        <taxon>Bacteroidia</taxon>
        <taxon>Bacteroidales</taxon>
        <taxon>Bacteroidaceae</taxon>
        <taxon>Bacteroides</taxon>
    </lineage>
</organism>
<keyword evidence="2" id="KW-0732">Signal</keyword>
<dbReference type="Pfam" id="PF16378">
    <property type="entry name" value="DUF4988"/>
    <property type="match status" value="1"/>
</dbReference>
<proteinExistence type="predicted"/>
<dbReference type="AlphaFoldDB" id="K5DDA6"/>
<dbReference type="RefSeq" id="WP_007762949.1">
    <property type="nucleotide sequence ID" value="NZ_AKBZ01000004.1"/>
</dbReference>
<dbReference type="PROSITE" id="PS51257">
    <property type="entry name" value="PROKAR_LIPOPROTEIN"/>
    <property type="match status" value="1"/>
</dbReference>
<feature type="signal peptide" evidence="2">
    <location>
        <begin position="1"/>
        <end position="18"/>
    </location>
</feature>
<name>K5DDA6_9BACE</name>
<dbReference type="EMBL" id="AGXW01000008">
    <property type="protein sequence ID" value="EKJ90963.1"/>
    <property type="molecule type" value="Genomic_DNA"/>
</dbReference>
<evidence type="ECO:0000313" key="5">
    <source>
        <dbReference type="Proteomes" id="UP000007995"/>
    </source>
</evidence>
<feature type="coiled-coil region" evidence="1">
    <location>
        <begin position="22"/>
        <end position="56"/>
    </location>
</feature>
<comment type="caution">
    <text evidence="4">The sequence shown here is derived from an EMBL/GenBank/DDBJ whole genome shotgun (WGS) entry which is preliminary data.</text>
</comment>
<dbReference type="Proteomes" id="UP000007995">
    <property type="component" value="Unassembled WGS sequence"/>
</dbReference>
<feature type="chain" id="PRO_5003882970" description="DUF4988 domain-containing protein" evidence="2">
    <location>
        <begin position="19"/>
        <end position="663"/>
    </location>
</feature>
<gene>
    <name evidence="4" type="ORF">HMPREF1057_02265</name>
</gene>
<feature type="domain" description="DUF4988" evidence="3">
    <location>
        <begin position="25"/>
        <end position="204"/>
    </location>
</feature>
<keyword evidence="1" id="KW-0175">Coiled coil</keyword>
<evidence type="ECO:0000256" key="1">
    <source>
        <dbReference type="SAM" id="Coils"/>
    </source>
</evidence>
<reference evidence="4 5" key="1">
    <citation type="submission" date="2012-02" db="EMBL/GenBank/DDBJ databases">
        <title>The Genome Sequence of Bacteroides finegoldii CL09T03C10.</title>
        <authorList>
            <consortium name="The Broad Institute Genome Sequencing Platform"/>
            <person name="Earl A."/>
            <person name="Ward D."/>
            <person name="Feldgarden M."/>
            <person name="Gevers D."/>
            <person name="Zitomersky N.L."/>
            <person name="Coyne M.J."/>
            <person name="Comstock L.E."/>
            <person name="Young S.K."/>
            <person name="Zeng Q."/>
            <person name="Gargeya S."/>
            <person name="Fitzgerald M."/>
            <person name="Haas B."/>
            <person name="Abouelleil A."/>
            <person name="Alvarado L."/>
            <person name="Arachchi H.M."/>
            <person name="Berlin A."/>
            <person name="Chapman S.B."/>
            <person name="Gearin G."/>
            <person name="Goldberg J."/>
            <person name="Griggs A."/>
            <person name="Gujja S."/>
            <person name="Hansen M."/>
            <person name="Heiman D."/>
            <person name="Howarth C."/>
            <person name="Larimer J."/>
            <person name="Lui A."/>
            <person name="MacDonald P.J.P."/>
            <person name="McCowen C."/>
            <person name="Montmayeur A."/>
            <person name="Murphy C."/>
            <person name="Neiman D."/>
            <person name="Pearson M."/>
            <person name="Priest M."/>
            <person name="Roberts A."/>
            <person name="Saif S."/>
            <person name="Shea T."/>
            <person name="Sisk P."/>
            <person name="Stolte C."/>
            <person name="Sykes S."/>
            <person name="Wortman J."/>
            <person name="Nusbaum C."/>
            <person name="Birren B."/>
        </authorList>
    </citation>
    <scope>NUCLEOTIDE SEQUENCE [LARGE SCALE GENOMIC DNA]</scope>
    <source>
        <strain evidence="4 5">CL09T03C10</strain>
    </source>
</reference>
<dbReference type="InterPro" id="IPR032149">
    <property type="entry name" value="DUF4988"/>
</dbReference>